<evidence type="ECO:0000313" key="2">
    <source>
        <dbReference type="EMBL" id="MDV2884519.1"/>
    </source>
</evidence>
<keyword evidence="1" id="KW-0472">Membrane</keyword>
<feature type="transmembrane region" description="Helical" evidence="1">
    <location>
        <begin position="44"/>
        <end position="65"/>
    </location>
</feature>
<dbReference type="EMBL" id="JAWJAY010000001">
    <property type="protein sequence ID" value="MDV2884519.1"/>
    <property type="molecule type" value="Genomic_DNA"/>
</dbReference>
<reference evidence="2" key="1">
    <citation type="submission" date="2023-10" db="EMBL/GenBank/DDBJ databases">
        <title>Screening of Alkalihalophilus pseudofirmusBZ-TG-HK211 and Its Alleviation of Salt Stress on Rapeseed Growth.</title>
        <authorList>
            <person name="Zhao B."/>
            <person name="Guo T."/>
        </authorList>
    </citation>
    <scope>NUCLEOTIDE SEQUENCE</scope>
    <source>
        <strain evidence="2">BZ-TG-HK211</strain>
    </source>
</reference>
<dbReference type="Proteomes" id="UP001285636">
    <property type="component" value="Unassembled WGS sequence"/>
</dbReference>
<dbReference type="AlphaFoldDB" id="A0AAJ2L0N6"/>
<keyword evidence="1" id="KW-0812">Transmembrane</keyword>
<gene>
    <name evidence="2" type="ORF">RYX45_04965</name>
</gene>
<accession>A0AAJ2L0N6</accession>
<dbReference type="RefSeq" id="WP_323466011.1">
    <property type="nucleotide sequence ID" value="NZ_CP144224.1"/>
</dbReference>
<keyword evidence="1" id="KW-1133">Transmembrane helix</keyword>
<evidence type="ECO:0000313" key="3">
    <source>
        <dbReference type="Proteomes" id="UP001285636"/>
    </source>
</evidence>
<comment type="caution">
    <text evidence="2">The sequence shown here is derived from an EMBL/GenBank/DDBJ whole genome shotgun (WGS) entry which is preliminary data.</text>
</comment>
<proteinExistence type="predicted"/>
<protein>
    <submittedName>
        <fullName evidence="2">Uncharacterized protein</fullName>
    </submittedName>
</protein>
<sequence>MKLIQSVFAAFLTTMLICIIVLVGENILLSFMSQGAGLPSGLNIFFLVLLGSPIFFLILSVVFYMNMDRFKDYLS</sequence>
<feature type="transmembrane region" description="Helical" evidence="1">
    <location>
        <begin position="7"/>
        <end position="32"/>
    </location>
</feature>
<organism evidence="2 3">
    <name type="scientific">Alkalihalophilus pseudofirmus</name>
    <name type="common">Bacillus pseudofirmus</name>
    <dbReference type="NCBI Taxonomy" id="79885"/>
    <lineage>
        <taxon>Bacteria</taxon>
        <taxon>Bacillati</taxon>
        <taxon>Bacillota</taxon>
        <taxon>Bacilli</taxon>
        <taxon>Bacillales</taxon>
        <taxon>Bacillaceae</taxon>
        <taxon>Alkalihalophilus</taxon>
    </lineage>
</organism>
<name>A0AAJ2L0N6_ALKPS</name>
<evidence type="ECO:0000256" key="1">
    <source>
        <dbReference type="SAM" id="Phobius"/>
    </source>
</evidence>